<dbReference type="GO" id="GO:0016740">
    <property type="term" value="F:transferase activity"/>
    <property type="evidence" value="ECO:0007669"/>
    <property type="project" value="UniProtKB-KW"/>
</dbReference>
<evidence type="ECO:0000313" key="2">
    <source>
        <dbReference type="EMBL" id="SFN05314.1"/>
    </source>
</evidence>
<keyword evidence="3" id="KW-1185">Reference proteome</keyword>
<proteinExistence type="predicted"/>
<name>A0A1I4VVQ0_9BACT</name>
<sequence length="307" mass="36015">MPYWWQIESMLGHLQEILAHINYTRTSPIYKKTELCRYLFDALNKTWTAFNDFQGKLKRADILSFRQLLIEGIPNKYIEEFIKSKELQDLVNFEPPIMNHNTLRRRGYRPDKEIGHHLVREATDEHLQLVNAYRSYKENPSDDTKERLLKKTAQLLYVVRSNIAHGEKTPYGPDLKKTERDEKVSGVVIPVLLKLLELIFDKPDQKLVVYGTLAPNAPNERLLKNIAGTWQDCKIRGRIIQRHGLKYFKWIPDADEINTKMFVSESLSDKLSSIDQFEGEDYHRILIPAKVGKDLVVANIYEWKYDI</sequence>
<dbReference type="SUPFAM" id="SSF110857">
    <property type="entry name" value="Gamma-glutamyl cyclotransferase-like"/>
    <property type="match status" value="1"/>
</dbReference>
<dbReference type="Proteomes" id="UP000199611">
    <property type="component" value="Unassembled WGS sequence"/>
</dbReference>
<keyword evidence="2" id="KW-0808">Transferase</keyword>
<organism evidence="2 3">
    <name type="scientific">Thermodesulforhabdus norvegica</name>
    <dbReference type="NCBI Taxonomy" id="39841"/>
    <lineage>
        <taxon>Bacteria</taxon>
        <taxon>Pseudomonadati</taxon>
        <taxon>Thermodesulfobacteriota</taxon>
        <taxon>Syntrophobacteria</taxon>
        <taxon>Syntrophobacterales</taxon>
        <taxon>Thermodesulforhabdaceae</taxon>
        <taxon>Thermodesulforhabdus</taxon>
    </lineage>
</organism>
<dbReference type="Gene3D" id="3.10.490.10">
    <property type="entry name" value="Gamma-glutamyl cyclotransferase-like"/>
    <property type="match status" value="1"/>
</dbReference>
<dbReference type="AlphaFoldDB" id="A0A1I4VVQ0"/>
<protein>
    <submittedName>
        <fullName evidence="2">Uncharacterized conserved protein YtfP, gamma-glutamylcyclotransferase (GGCT)/AIG2-like family</fullName>
    </submittedName>
</protein>
<dbReference type="OrthoDB" id="5070127at2"/>
<gene>
    <name evidence="2" type="ORF">SAMN05660836_02472</name>
</gene>
<feature type="domain" description="Gamma-glutamylcyclotransferase AIG2-like" evidence="1">
    <location>
        <begin position="208"/>
        <end position="303"/>
    </location>
</feature>
<dbReference type="InterPro" id="IPR009288">
    <property type="entry name" value="AIG2-like_dom"/>
</dbReference>
<evidence type="ECO:0000313" key="3">
    <source>
        <dbReference type="Proteomes" id="UP000199611"/>
    </source>
</evidence>
<reference evidence="2 3" key="1">
    <citation type="submission" date="2016-10" db="EMBL/GenBank/DDBJ databases">
        <authorList>
            <person name="de Groot N.N."/>
        </authorList>
    </citation>
    <scope>NUCLEOTIDE SEQUENCE [LARGE SCALE GENOMIC DNA]</scope>
    <source>
        <strain evidence="2 3">DSM 9990</strain>
    </source>
</reference>
<accession>A0A1I4VVQ0</accession>
<dbReference type="STRING" id="39841.SAMN05660836_02472"/>
<dbReference type="EMBL" id="FOUU01000012">
    <property type="protein sequence ID" value="SFN05314.1"/>
    <property type="molecule type" value="Genomic_DNA"/>
</dbReference>
<dbReference type="InterPro" id="IPR036568">
    <property type="entry name" value="GGCT-like_sf"/>
</dbReference>
<dbReference type="Pfam" id="PF06094">
    <property type="entry name" value="GGACT"/>
    <property type="match status" value="1"/>
</dbReference>
<dbReference type="RefSeq" id="WP_093396202.1">
    <property type="nucleotide sequence ID" value="NZ_FOUU01000012.1"/>
</dbReference>
<evidence type="ECO:0000259" key="1">
    <source>
        <dbReference type="Pfam" id="PF06094"/>
    </source>
</evidence>